<protein>
    <submittedName>
        <fullName evidence="1">DNA replication and repair protein RecF</fullName>
    </submittedName>
</protein>
<dbReference type="InterPro" id="IPR027417">
    <property type="entry name" value="P-loop_NTPase"/>
</dbReference>
<accession>A0A645HE19</accession>
<evidence type="ECO:0000313" key="1">
    <source>
        <dbReference type="EMBL" id="MPN34023.1"/>
    </source>
</evidence>
<reference evidence="1" key="1">
    <citation type="submission" date="2019-08" db="EMBL/GenBank/DDBJ databases">
        <authorList>
            <person name="Kucharzyk K."/>
            <person name="Murdoch R.W."/>
            <person name="Higgins S."/>
            <person name="Loffler F."/>
        </authorList>
    </citation>
    <scope>NUCLEOTIDE SEQUENCE</scope>
</reference>
<dbReference type="AlphaFoldDB" id="A0A645HE19"/>
<sequence>MAELALAEQKKGEKPVLLLDDVMSELDSGRQECLLSLLKRDIQTFITDTKQRSDLSGHLFIVKGGKVLKA</sequence>
<name>A0A645HE19_9ZZZZ</name>
<organism evidence="1">
    <name type="scientific">bioreactor metagenome</name>
    <dbReference type="NCBI Taxonomy" id="1076179"/>
    <lineage>
        <taxon>unclassified sequences</taxon>
        <taxon>metagenomes</taxon>
        <taxon>ecological metagenomes</taxon>
    </lineage>
</organism>
<proteinExistence type="predicted"/>
<dbReference type="SUPFAM" id="SSF52540">
    <property type="entry name" value="P-loop containing nucleoside triphosphate hydrolases"/>
    <property type="match status" value="1"/>
</dbReference>
<dbReference type="InterPro" id="IPR018078">
    <property type="entry name" value="DNA-binding_RecF_CS"/>
</dbReference>
<dbReference type="GO" id="GO:0006281">
    <property type="term" value="P:DNA repair"/>
    <property type="evidence" value="ECO:0007669"/>
    <property type="project" value="InterPro"/>
</dbReference>
<dbReference type="GO" id="GO:0005524">
    <property type="term" value="F:ATP binding"/>
    <property type="evidence" value="ECO:0007669"/>
    <property type="project" value="InterPro"/>
</dbReference>
<comment type="caution">
    <text evidence="1">The sequence shown here is derived from an EMBL/GenBank/DDBJ whole genome shotgun (WGS) entry which is preliminary data.</text>
</comment>
<dbReference type="GO" id="GO:0003697">
    <property type="term" value="F:single-stranded DNA binding"/>
    <property type="evidence" value="ECO:0007669"/>
    <property type="project" value="InterPro"/>
</dbReference>
<dbReference type="EMBL" id="VSSQ01086851">
    <property type="protein sequence ID" value="MPN34023.1"/>
    <property type="molecule type" value="Genomic_DNA"/>
</dbReference>
<dbReference type="Gene3D" id="3.40.50.300">
    <property type="entry name" value="P-loop containing nucleotide triphosphate hydrolases"/>
    <property type="match status" value="1"/>
</dbReference>
<dbReference type="PROSITE" id="PS00618">
    <property type="entry name" value="RECF_2"/>
    <property type="match status" value="1"/>
</dbReference>
<gene>
    <name evidence="1" type="primary">recF_65</name>
    <name evidence="1" type="ORF">SDC9_181515</name>
</gene>